<accession>A0A5R2ATA9</accession>
<reference evidence="2 3" key="1">
    <citation type="journal article" date="2019" name="PLoS Negl. Trop. Dis.">
        <title>Revisiting the worldwide diversity of Leptospira species in the environment.</title>
        <authorList>
            <person name="Vincent A.T."/>
            <person name="Schiettekatte O."/>
            <person name="Bourhy P."/>
            <person name="Veyrier F.J."/>
            <person name="Picardeau M."/>
        </authorList>
    </citation>
    <scope>NUCLEOTIDE SEQUENCE [LARGE SCALE GENOMIC DNA]</scope>
    <source>
        <strain evidence="2 3">SSW18</strain>
    </source>
</reference>
<dbReference type="EMBL" id="RQER01000008">
    <property type="protein sequence ID" value="TGJ99881.1"/>
    <property type="molecule type" value="Genomic_DNA"/>
</dbReference>
<protein>
    <submittedName>
        <fullName evidence="2">Uncharacterized protein</fullName>
    </submittedName>
</protein>
<dbReference type="Pfam" id="PF13479">
    <property type="entry name" value="AAA_24"/>
    <property type="match status" value="1"/>
</dbReference>
<feature type="region of interest" description="Disordered" evidence="1">
    <location>
        <begin position="231"/>
        <end position="264"/>
    </location>
</feature>
<dbReference type="AlphaFoldDB" id="A0A5R2ATA9"/>
<sequence>MMRALRKAKRLDGRLRLLLAAPPEALISLTALEIATGIEKDNEPRIAVIRSTTDTFTYYADKFSFDEDVLENPSTDHFISAIENCVSQGYSTLIIDSLTHSWQHLLSEVDRKTKTHYKGNSGPAWADFTPKQRELMRVLQTSPCHIIALVRNKFEHATIRNEATGKVSGERILLGLEQSKELEYEFDTVIQLDHLSGGMIIRDFEFPGTLLENVGNEFPELVAGRLLSKNQTTNQEPCQEEGEAPQKEEQNLENASTFSDDDLNQKTSMMKAKISEILAISMSEPTETKTAQLRSLVGTWKSYREAFDKEGRLDEYAQMLTQFKKELMALGMEESAAREMILAEDSKVQVA</sequence>
<name>A0A5R2ATA9_9LEPT</name>
<dbReference type="RefSeq" id="WP_135698387.1">
    <property type="nucleotide sequence ID" value="NZ_RQER01000008.1"/>
</dbReference>
<organism evidence="2 3">
    <name type="scientific">Leptospira langatensis</name>
    <dbReference type="NCBI Taxonomy" id="2484983"/>
    <lineage>
        <taxon>Bacteria</taxon>
        <taxon>Pseudomonadati</taxon>
        <taxon>Spirochaetota</taxon>
        <taxon>Spirochaetia</taxon>
        <taxon>Leptospirales</taxon>
        <taxon>Leptospiraceae</taxon>
        <taxon>Leptospira</taxon>
    </lineage>
</organism>
<comment type="caution">
    <text evidence="2">The sequence shown here is derived from an EMBL/GenBank/DDBJ whole genome shotgun (WGS) entry which is preliminary data.</text>
</comment>
<evidence type="ECO:0000313" key="2">
    <source>
        <dbReference type="EMBL" id="TGJ99881.1"/>
    </source>
</evidence>
<dbReference type="Proteomes" id="UP000297946">
    <property type="component" value="Unassembled WGS sequence"/>
</dbReference>
<evidence type="ECO:0000313" key="3">
    <source>
        <dbReference type="Proteomes" id="UP000297946"/>
    </source>
</evidence>
<evidence type="ECO:0000256" key="1">
    <source>
        <dbReference type="SAM" id="MobiDB-lite"/>
    </source>
</evidence>
<proteinExistence type="predicted"/>
<gene>
    <name evidence="2" type="ORF">EHO57_14070</name>
</gene>